<dbReference type="InterPro" id="IPR012927">
    <property type="entry name" value="Toxin_15_N"/>
</dbReference>
<name>A0A562BM19_9BURK</name>
<protein>
    <submittedName>
        <fullName evidence="2">ShET2 enterotoxin</fullName>
    </submittedName>
</protein>
<evidence type="ECO:0000313" key="2">
    <source>
        <dbReference type="EMBL" id="TWG86236.1"/>
    </source>
</evidence>
<comment type="caution">
    <text evidence="2">The sequence shown here is derived from an EMBL/GenBank/DDBJ whole genome shotgun (WGS) entry which is preliminary data.</text>
</comment>
<reference evidence="2 3" key="1">
    <citation type="submission" date="2019-07" db="EMBL/GenBank/DDBJ databases">
        <title>Genome sequencing of lignin-degrading bacterial isolates.</title>
        <authorList>
            <person name="Gladden J."/>
        </authorList>
    </citation>
    <scope>NUCLEOTIDE SEQUENCE [LARGE SCALE GENOMIC DNA]</scope>
    <source>
        <strain evidence="2 3">J11</strain>
    </source>
</reference>
<feature type="domain" description="ShET2 enterotoxin N-terminal" evidence="1">
    <location>
        <begin position="90"/>
        <end position="344"/>
    </location>
</feature>
<evidence type="ECO:0000313" key="3">
    <source>
        <dbReference type="Proteomes" id="UP000318141"/>
    </source>
</evidence>
<organism evidence="2 3">
    <name type="scientific">Cupriavidus gilardii J11</name>
    <dbReference type="NCBI Taxonomy" id="936133"/>
    <lineage>
        <taxon>Bacteria</taxon>
        <taxon>Pseudomonadati</taxon>
        <taxon>Pseudomonadota</taxon>
        <taxon>Betaproteobacteria</taxon>
        <taxon>Burkholderiales</taxon>
        <taxon>Burkholderiaceae</taxon>
        <taxon>Cupriavidus</taxon>
    </lineage>
</organism>
<keyword evidence="3" id="KW-1185">Reference proteome</keyword>
<evidence type="ECO:0000259" key="1">
    <source>
        <dbReference type="Pfam" id="PF07906"/>
    </source>
</evidence>
<dbReference type="Proteomes" id="UP000318141">
    <property type="component" value="Unassembled WGS sequence"/>
</dbReference>
<proteinExistence type="predicted"/>
<sequence length="602" mass="66682">MPMRGHCNPPNGVPAFLYQNVDEVDLEELRASAPRNWAIVEFRGVAYEVRWLRPDWPPVISHYWGQGNKSRDALAARCLDRTFPLAKGPKDRPYFSVRRPYNVNLNCGGGHLPGSLVPISCVDLSLVWTSMTLRSWRGKPDYSRFSNIPSLLDNIPHNNAWHFTELIQQCRAWAIEAGALGDRFAKMFTEMEAAQQSLYGLLLSTVNHVLGVALKIKHRGGKPHYVVLLYEPNCSVAHRRVAADRIDDIARLTLASFLPHADIREYLPNGDCLLVHHVDKAILERVRRRASGAPAPSTAPLHGNLPPLSRALLALLLGHNQYAAAMSLVPIVRAMPEPARRALLVGSQQKDDAPLVFHAIDGRHPETLQAFAALIEMLDPADRKRQFTEVDEGDGDSARTPTEWALKAQNAVAAGPFLKVMARLIPDDAMSILESTVFDKHENPLCMAANEGSAGTLRAFFDAIAHLTSSEKARWMTRDSVKLFPFPVLQGAMTSTRRDPLDALSDALDGMTLKDKIRVLNQYEAFPIPQFCSRAAWQAYAAAVDRHIPLADRPPGLQRRYLHACSFREAPARPSLIGRSVQKALCALFGLEPPAPDAAASH</sequence>
<accession>A0A562BM19</accession>
<gene>
    <name evidence="2" type="ORF">L602_002100000250</name>
</gene>
<dbReference type="Pfam" id="PF07906">
    <property type="entry name" value="Toxin_15"/>
    <property type="match status" value="1"/>
</dbReference>
<dbReference type="AlphaFoldDB" id="A0A562BM19"/>
<dbReference type="EMBL" id="VLJN01000014">
    <property type="protein sequence ID" value="TWG86236.1"/>
    <property type="molecule type" value="Genomic_DNA"/>
</dbReference>